<name>A0A1Z1MUR6_9FLOR</name>
<feature type="transmembrane region" description="Helical" evidence="2">
    <location>
        <begin position="33"/>
        <end position="51"/>
    </location>
</feature>
<organism evidence="5">
    <name type="scientific">Tolypiocladia glomerulata</name>
    <dbReference type="NCBI Taxonomy" id="860646"/>
    <lineage>
        <taxon>Eukaryota</taxon>
        <taxon>Rhodophyta</taxon>
        <taxon>Florideophyceae</taxon>
        <taxon>Rhodymeniophycidae</taxon>
        <taxon>Ceramiales</taxon>
        <taxon>Rhodomelaceae</taxon>
        <taxon>Polysiphonioideae</taxon>
        <taxon>Tolypiocladia</taxon>
    </lineage>
</organism>
<dbReference type="InterPro" id="IPR036873">
    <property type="entry name" value="Rhodanese-like_dom_sf"/>
</dbReference>
<evidence type="ECO:0000256" key="2">
    <source>
        <dbReference type="SAM" id="Phobius"/>
    </source>
</evidence>
<dbReference type="EMBL" id="MF101467">
    <property type="protein sequence ID" value="ARW69823.1"/>
    <property type="molecule type" value="Genomic_DNA"/>
</dbReference>
<comment type="similarity">
    <text evidence="1">Belongs to the HesA/MoeB/ThiF family.</text>
</comment>
<dbReference type="InterPro" id="IPR001763">
    <property type="entry name" value="Rhodanese-like_dom"/>
</dbReference>
<keyword evidence="2" id="KW-1133">Transmembrane helix</keyword>
<dbReference type="InterPro" id="IPR000594">
    <property type="entry name" value="ThiF_NAD_FAD-bd"/>
</dbReference>
<feature type="domain" description="THIF-type NAD/FAD binding fold" evidence="4">
    <location>
        <begin position="11"/>
        <end position="236"/>
    </location>
</feature>
<dbReference type="FunFam" id="3.40.50.720:FF:000080">
    <property type="entry name" value="Thiazole biosynthesis adenylyltransferase ThiF"/>
    <property type="match status" value="1"/>
</dbReference>
<dbReference type="SUPFAM" id="SSF69572">
    <property type="entry name" value="Activating enzymes of the ubiquitin-like proteins"/>
    <property type="match status" value="1"/>
</dbReference>
<gene>
    <name evidence="5" type="primary">moeB</name>
</gene>
<dbReference type="AlphaFoldDB" id="A0A1Z1MUR6"/>
<dbReference type="CDD" id="cd00757">
    <property type="entry name" value="ThiF_MoeB_HesA_family"/>
    <property type="match status" value="1"/>
</dbReference>
<dbReference type="GO" id="GO:0008641">
    <property type="term" value="F:ubiquitin-like modifier activating enzyme activity"/>
    <property type="evidence" value="ECO:0007669"/>
    <property type="project" value="InterPro"/>
</dbReference>
<dbReference type="Gene3D" id="3.40.250.10">
    <property type="entry name" value="Rhodanese-like domain"/>
    <property type="match status" value="1"/>
</dbReference>
<dbReference type="SUPFAM" id="SSF52821">
    <property type="entry name" value="Rhodanese/Cell cycle control phosphatase"/>
    <property type="match status" value="1"/>
</dbReference>
<dbReference type="Pfam" id="PF00581">
    <property type="entry name" value="Rhodanese"/>
    <property type="match status" value="1"/>
</dbReference>
<proteinExistence type="inferred from homology"/>
<evidence type="ECO:0000259" key="3">
    <source>
        <dbReference type="Pfam" id="PF00581"/>
    </source>
</evidence>
<dbReference type="GeneID" id="33362555"/>
<reference evidence="5" key="1">
    <citation type="journal article" date="2017" name="J. Phycol.">
        <title>Analysis of chloroplast genomes and a supermatrix inform reclassification of the Rhodomelaceae (Rhodophyta).</title>
        <authorList>
            <person name="Diaz-Tapia P."/>
            <person name="Maggs C.A."/>
            <person name="West J.A."/>
            <person name="Verbruggen H."/>
        </authorList>
    </citation>
    <scope>NUCLEOTIDE SEQUENCE</scope>
    <source>
        <strain evidence="5">PD1825</strain>
    </source>
</reference>
<dbReference type="InterPro" id="IPR035985">
    <property type="entry name" value="Ubiquitin-activating_enz"/>
</dbReference>
<dbReference type="Pfam" id="PF00899">
    <property type="entry name" value="ThiF"/>
    <property type="match status" value="1"/>
</dbReference>
<dbReference type="GO" id="GO:0004792">
    <property type="term" value="F:thiosulfate-cyanide sulfurtransferase activity"/>
    <property type="evidence" value="ECO:0007669"/>
    <property type="project" value="TreeGrafter"/>
</dbReference>
<keyword evidence="2" id="KW-0812">Transmembrane</keyword>
<sequence length="343" mass="39667">MILSKQELIRYSKQIKLDQIGLEGQKKLKKAKVLIIGAGGLGCPVMTYLAISGIGKIGIVDWDVIENSNLNRQVLYNTTDIKKKKVLSAKQKLNKINEYSQIITHEFKINEHNANEIICYYDIVIDTTDNFKTRYLINRICYSLHKTYIYGAVDEFEGQVATFHYKNGISYNNLYENEIKITENTCNIKGTMGITTGYIGNLQAIETIKLILGLDKKCKNYISIYNIINIRKIRKYIVLKRKSKKELDDKIKYAVNKKENSSLRNDIKIQRVIIDLRNKSEFTKQHMNKSINIPLNKLKESKGIYLIKKYTQFNKVSIKCDNNSKSIIASKLLEKHKIKHLNT</sequence>
<keyword evidence="2" id="KW-0472">Membrane</keyword>
<accession>A0A1Z1MUR6</accession>
<evidence type="ECO:0000259" key="4">
    <source>
        <dbReference type="Pfam" id="PF00899"/>
    </source>
</evidence>
<keyword evidence="5" id="KW-0934">Plastid</keyword>
<dbReference type="PANTHER" id="PTHR10953">
    <property type="entry name" value="UBIQUITIN-ACTIVATING ENZYME E1"/>
    <property type="match status" value="1"/>
</dbReference>
<geneLocation type="chloroplast" evidence="5"/>
<dbReference type="Gene3D" id="3.40.50.720">
    <property type="entry name" value="NAD(P)-binding Rossmann-like Domain"/>
    <property type="match status" value="1"/>
</dbReference>
<feature type="domain" description="Rhodanese" evidence="3">
    <location>
        <begin position="263"/>
        <end position="336"/>
    </location>
</feature>
<evidence type="ECO:0000313" key="5">
    <source>
        <dbReference type="EMBL" id="ARW69823.1"/>
    </source>
</evidence>
<dbReference type="RefSeq" id="YP_009400004.1">
    <property type="nucleotide sequence ID" value="NC_035299.1"/>
</dbReference>
<keyword evidence="5" id="KW-0150">Chloroplast</keyword>
<dbReference type="GO" id="GO:0005737">
    <property type="term" value="C:cytoplasm"/>
    <property type="evidence" value="ECO:0007669"/>
    <property type="project" value="TreeGrafter"/>
</dbReference>
<protein>
    <submittedName>
        <fullName evidence="5">Molybdopterin biosynthesis protein</fullName>
    </submittedName>
</protein>
<evidence type="ECO:0000256" key="1">
    <source>
        <dbReference type="ARBA" id="ARBA00009919"/>
    </source>
</evidence>
<dbReference type="PANTHER" id="PTHR10953:SF102">
    <property type="entry name" value="ADENYLYLTRANSFERASE AND SULFURTRANSFERASE MOCS3"/>
    <property type="match status" value="1"/>
</dbReference>
<dbReference type="InterPro" id="IPR045886">
    <property type="entry name" value="ThiF/MoeB/HesA"/>
</dbReference>
<dbReference type="CDD" id="cd00158">
    <property type="entry name" value="RHOD"/>
    <property type="match status" value="1"/>
</dbReference>
<dbReference type="GO" id="GO:0016779">
    <property type="term" value="F:nucleotidyltransferase activity"/>
    <property type="evidence" value="ECO:0007669"/>
    <property type="project" value="TreeGrafter"/>
</dbReference>